<dbReference type="InterPro" id="IPR002931">
    <property type="entry name" value="Transglutaminase-like"/>
</dbReference>
<dbReference type="InterPro" id="IPR013589">
    <property type="entry name" value="Bac_transglu_N"/>
</dbReference>
<dbReference type="PANTHER" id="PTHR33490:SF6">
    <property type="entry name" value="SLL1049 PROTEIN"/>
    <property type="match status" value="1"/>
</dbReference>
<gene>
    <name evidence="2" type="ORF">G4Z14_03855</name>
</gene>
<accession>A0A6M0QQR2</accession>
<dbReference type="Gene3D" id="3.10.620.30">
    <property type="match status" value="1"/>
</dbReference>
<dbReference type="EMBL" id="JAAIVJ010000001">
    <property type="protein sequence ID" value="NEY89421.1"/>
    <property type="molecule type" value="Genomic_DNA"/>
</dbReference>
<dbReference type="SMART" id="SM00460">
    <property type="entry name" value="TGc"/>
    <property type="match status" value="1"/>
</dbReference>
<dbReference type="Proteomes" id="UP000477782">
    <property type="component" value="Unassembled WGS sequence"/>
</dbReference>
<comment type="caution">
    <text evidence="2">The sequence shown here is derived from an EMBL/GenBank/DDBJ whole genome shotgun (WGS) entry which is preliminary data.</text>
</comment>
<dbReference type="AlphaFoldDB" id="A0A6M0QQR2"/>
<organism evidence="2 3">
    <name type="scientific">Tabrizicola oligotrophica</name>
    <dbReference type="NCBI Taxonomy" id="2710650"/>
    <lineage>
        <taxon>Bacteria</taxon>
        <taxon>Pseudomonadati</taxon>
        <taxon>Pseudomonadota</taxon>
        <taxon>Alphaproteobacteria</taxon>
        <taxon>Rhodobacterales</taxon>
        <taxon>Paracoccaceae</taxon>
        <taxon>Tabrizicola</taxon>
    </lineage>
</organism>
<dbReference type="InterPro" id="IPR038765">
    <property type="entry name" value="Papain-like_cys_pep_sf"/>
</dbReference>
<dbReference type="SUPFAM" id="SSF54001">
    <property type="entry name" value="Cysteine proteinases"/>
    <property type="match status" value="1"/>
</dbReference>
<dbReference type="RefSeq" id="WP_164623419.1">
    <property type="nucleotide sequence ID" value="NZ_JAAIVJ010000001.1"/>
</dbReference>
<proteinExistence type="predicted"/>
<keyword evidence="3" id="KW-1185">Reference proteome</keyword>
<reference evidence="2 3" key="1">
    <citation type="submission" date="2020-02" db="EMBL/GenBank/DDBJ databases">
        <authorList>
            <person name="Chen W.-M."/>
        </authorList>
    </citation>
    <scope>NUCLEOTIDE SEQUENCE [LARGE SCALE GENOMIC DNA]</scope>
    <source>
        <strain evidence="2 3">KMS-5</strain>
    </source>
</reference>
<evidence type="ECO:0000313" key="3">
    <source>
        <dbReference type="Proteomes" id="UP000477782"/>
    </source>
</evidence>
<dbReference type="PANTHER" id="PTHR33490">
    <property type="entry name" value="BLR5614 PROTEIN-RELATED"/>
    <property type="match status" value="1"/>
</dbReference>
<feature type="domain" description="Transglutaminase-like" evidence="1">
    <location>
        <begin position="157"/>
        <end position="222"/>
    </location>
</feature>
<dbReference type="Pfam" id="PF08379">
    <property type="entry name" value="Bact_transglu_N"/>
    <property type="match status" value="1"/>
</dbReference>
<name>A0A6M0QQR2_9RHOB</name>
<sequence>MLLTVDHVTRYRYDQPVRAVVQSHRLTPARFDGQKVLAWAVTVSGGEMGGAFRDGAGDWVQGWTVKGPVSEIEVRVQGQVETTDLAGVLRGHRELVPPLAYLRATPATEADAALQALAASAAQDDPLSQAHALAFAVAGAITYRPGATHSHTTAAEALAQGEGVCQDHAQALIACARALGVPARYVAGYLFASDDGQPHEASHAWAELHVPGYGWIGFDPANRTCPDARYIRLGSGLDAKEAAPIRGIARGQGCESLDVTVAVQSQAQ</sequence>
<evidence type="ECO:0000259" key="1">
    <source>
        <dbReference type="SMART" id="SM00460"/>
    </source>
</evidence>
<dbReference type="Pfam" id="PF01841">
    <property type="entry name" value="Transglut_core"/>
    <property type="match status" value="1"/>
</dbReference>
<protein>
    <submittedName>
        <fullName evidence="2">Transglutaminase family protein</fullName>
    </submittedName>
</protein>
<evidence type="ECO:0000313" key="2">
    <source>
        <dbReference type="EMBL" id="NEY89421.1"/>
    </source>
</evidence>